<dbReference type="Pfam" id="PF02018">
    <property type="entry name" value="CBM_4_9"/>
    <property type="match status" value="1"/>
</dbReference>
<feature type="domain" description="CBM-cenC" evidence="2">
    <location>
        <begin position="29"/>
        <end position="164"/>
    </location>
</feature>
<dbReference type="InterPro" id="IPR003305">
    <property type="entry name" value="CenC_carb-bd"/>
</dbReference>
<dbReference type="AlphaFoldDB" id="A0A9D5M5V6"/>
<comment type="caution">
    <text evidence="3">The sequence shown here is derived from an EMBL/GenBank/DDBJ whole genome shotgun (WGS) entry which is preliminary data.</text>
</comment>
<dbReference type="SUPFAM" id="SSF49785">
    <property type="entry name" value="Galactose-binding domain-like"/>
    <property type="match status" value="1"/>
</dbReference>
<evidence type="ECO:0000313" key="3">
    <source>
        <dbReference type="EMBL" id="MBE5041264.1"/>
    </source>
</evidence>
<gene>
    <name evidence="3" type="ORF">INF28_12460</name>
</gene>
<proteinExistence type="predicted"/>
<evidence type="ECO:0000313" key="4">
    <source>
        <dbReference type="Proteomes" id="UP000806542"/>
    </source>
</evidence>
<dbReference type="EMBL" id="JADCKB010000049">
    <property type="protein sequence ID" value="MBE5041264.1"/>
    <property type="molecule type" value="Genomic_DNA"/>
</dbReference>
<dbReference type="GO" id="GO:0016798">
    <property type="term" value="F:hydrolase activity, acting on glycosyl bonds"/>
    <property type="evidence" value="ECO:0007669"/>
    <property type="project" value="InterPro"/>
</dbReference>
<dbReference type="RefSeq" id="WP_226393794.1">
    <property type="nucleotide sequence ID" value="NZ_JADCKB010000049.1"/>
</dbReference>
<accession>A0A9D5M5V6</accession>
<sequence length="265" mass="29737">MLKKCTGFFALITILAISLLGIQKVSAENMIINSGFEDGTLNGWKTEGDKGAIVIQKDAHSGTYAFEINSNIWESRFCTIYPAPELEAGTEYQFSFWYKVNYTGGGEMPAPNPNGYDSFLLYIRSYLNGSDVHYLSTPVTGGTVIRDGEWHQVVRTFTPKEGNTSINQLGLRGYANKLPGFEYYFDDFDLRKVGEDHFQNGDFEDPSMIPWIVDEQATTEFAITAEDKYDGEHSLKVDGTGSKSMYQQFAVTENTPYEFLPSSQN</sequence>
<evidence type="ECO:0000259" key="2">
    <source>
        <dbReference type="Pfam" id="PF02018"/>
    </source>
</evidence>
<dbReference type="Gene3D" id="2.60.120.260">
    <property type="entry name" value="Galactose-binding domain-like"/>
    <property type="match status" value="2"/>
</dbReference>
<keyword evidence="4" id="KW-1185">Reference proteome</keyword>
<keyword evidence="1" id="KW-0378">Hydrolase</keyword>
<evidence type="ECO:0000256" key="1">
    <source>
        <dbReference type="ARBA" id="ARBA00022801"/>
    </source>
</evidence>
<organism evidence="3 4">
    <name type="scientific">Ructibacterium gallinarum</name>
    <dbReference type="NCBI Taxonomy" id="2779355"/>
    <lineage>
        <taxon>Bacteria</taxon>
        <taxon>Bacillati</taxon>
        <taxon>Bacillota</taxon>
        <taxon>Clostridia</taxon>
        <taxon>Eubacteriales</taxon>
        <taxon>Oscillospiraceae</taxon>
        <taxon>Ructibacterium</taxon>
    </lineage>
</organism>
<dbReference type="Proteomes" id="UP000806542">
    <property type="component" value="Unassembled WGS sequence"/>
</dbReference>
<dbReference type="InterPro" id="IPR008979">
    <property type="entry name" value="Galactose-bd-like_sf"/>
</dbReference>
<protein>
    <submittedName>
        <fullName evidence="3">Carbohydrate binding domain-containing protein</fullName>
    </submittedName>
</protein>
<reference evidence="3" key="1">
    <citation type="submission" date="2020-10" db="EMBL/GenBank/DDBJ databases">
        <title>ChiBAC.</title>
        <authorList>
            <person name="Zenner C."/>
            <person name="Hitch T.C.A."/>
            <person name="Clavel T."/>
        </authorList>
    </citation>
    <scope>NUCLEOTIDE SEQUENCE</scope>
    <source>
        <strain evidence="3">DSM 107454</strain>
    </source>
</reference>
<name>A0A9D5M5V6_9FIRM</name>